<evidence type="ECO:0000256" key="1">
    <source>
        <dbReference type="SAM" id="MobiDB-lite"/>
    </source>
</evidence>
<proteinExistence type="predicted"/>
<dbReference type="Proteomes" id="UP000271098">
    <property type="component" value="Unassembled WGS sequence"/>
</dbReference>
<sequence>MATTGGDEEQQRSPLASHLIRRGNGNNGRRRGKQQPATTGGGEDNEAQDVDYSFGHNSKKVMVSWLNNPTSSRTDESFPFQEPGESVKWGSSSSANNSTHGQRPGARIPFQGVQEK</sequence>
<reference evidence="4" key="1">
    <citation type="submission" date="2016-06" db="UniProtKB">
        <authorList>
            <consortium name="WormBaseParasite"/>
        </authorList>
    </citation>
    <scope>IDENTIFICATION</scope>
</reference>
<keyword evidence="3" id="KW-1185">Reference proteome</keyword>
<gene>
    <name evidence="2" type="ORF">GPUH_LOCUS5855</name>
</gene>
<evidence type="ECO:0000313" key="3">
    <source>
        <dbReference type="Proteomes" id="UP000271098"/>
    </source>
</evidence>
<organism evidence="4">
    <name type="scientific">Gongylonema pulchrum</name>
    <dbReference type="NCBI Taxonomy" id="637853"/>
    <lineage>
        <taxon>Eukaryota</taxon>
        <taxon>Metazoa</taxon>
        <taxon>Ecdysozoa</taxon>
        <taxon>Nematoda</taxon>
        <taxon>Chromadorea</taxon>
        <taxon>Rhabditida</taxon>
        <taxon>Spirurina</taxon>
        <taxon>Spiruromorpha</taxon>
        <taxon>Spiruroidea</taxon>
        <taxon>Gongylonematidae</taxon>
        <taxon>Gongylonema</taxon>
    </lineage>
</organism>
<name>A0A183DAW4_9BILA</name>
<feature type="region of interest" description="Disordered" evidence="1">
    <location>
        <begin position="1"/>
        <end position="53"/>
    </location>
</feature>
<feature type="region of interest" description="Disordered" evidence="1">
    <location>
        <begin position="67"/>
        <end position="116"/>
    </location>
</feature>
<accession>A0A183DAW4</accession>
<feature type="compositionally biased region" description="Polar residues" evidence="1">
    <location>
        <begin position="89"/>
        <end position="101"/>
    </location>
</feature>
<dbReference type="WBParaSite" id="GPUH_0000586301-mRNA-1">
    <property type="protein sequence ID" value="GPUH_0000586301-mRNA-1"/>
    <property type="gene ID" value="GPUH_0000586301"/>
</dbReference>
<dbReference type="AlphaFoldDB" id="A0A183DAW4"/>
<reference evidence="2 3" key="2">
    <citation type="submission" date="2018-11" db="EMBL/GenBank/DDBJ databases">
        <authorList>
            <consortium name="Pathogen Informatics"/>
        </authorList>
    </citation>
    <scope>NUCLEOTIDE SEQUENCE [LARGE SCALE GENOMIC DNA]</scope>
</reference>
<dbReference type="EMBL" id="UYRT01012892">
    <property type="protein sequence ID" value="VDK52440.1"/>
    <property type="molecule type" value="Genomic_DNA"/>
</dbReference>
<evidence type="ECO:0000313" key="4">
    <source>
        <dbReference type="WBParaSite" id="GPUH_0000586301-mRNA-1"/>
    </source>
</evidence>
<protein>
    <submittedName>
        <fullName evidence="4">Jupiter microtubule associated homolog 1</fullName>
    </submittedName>
</protein>
<evidence type="ECO:0000313" key="2">
    <source>
        <dbReference type="EMBL" id="VDK52440.1"/>
    </source>
</evidence>